<proteinExistence type="predicted"/>
<accession>A0ABW8IG60</accession>
<dbReference type="EMBL" id="JADIKI010000021">
    <property type="protein sequence ID" value="MFK2853650.1"/>
    <property type="molecule type" value="Genomic_DNA"/>
</dbReference>
<protein>
    <recommendedName>
        <fullName evidence="3">DUF2884 family protein</fullName>
    </recommendedName>
</protein>
<evidence type="ECO:0008006" key="3">
    <source>
        <dbReference type="Google" id="ProtNLM"/>
    </source>
</evidence>
<sequence>MLLALCAALVACDMPNFSYGGKNGKITLNGNLLTLHVDGVPNATLGSLGDFNIDGKAVPLSPPQRGLLMLYYQGVMDIREQALGMGKAGAAAGVEALQNSMSSKSDPNEKKKIDDDVSSQTHQLSLKMCQDESNLKTVQDQLIAQIAAFKPYGDIFPGRSIDECMKDD</sequence>
<name>A0ABW8IG60_9GAMM</name>
<dbReference type="RefSeq" id="WP_380017064.1">
    <property type="nucleotide sequence ID" value="NZ_JADIKI010000021.1"/>
</dbReference>
<dbReference type="Proteomes" id="UP001620409">
    <property type="component" value="Unassembled WGS sequence"/>
</dbReference>
<reference evidence="1 2" key="1">
    <citation type="submission" date="2020-10" db="EMBL/GenBank/DDBJ databases">
        <title>Phylogeny of dyella-like bacteria.</title>
        <authorList>
            <person name="Fu J."/>
        </authorList>
    </citation>
    <scope>NUCLEOTIDE SEQUENCE [LARGE SCALE GENOMIC DNA]</scope>
    <source>
        <strain evidence="1 2">DHG40</strain>
    </source>
</reference>
<gene>
    <name evidence="1" type="ORF">ISP18_03495</name>
</gene>
<evidence type="ECO:0000313" key="1">
    <source>
        <dbReference type="EMBL" id="MFK2853650.1"/>
    </source>
</evidence>
<comment type="caution">
    <text evidence="1">The sequence shown here is derived from an EMBL/GenBank/DDBJ whole genome shotgun (WGS) entry which is preliminary data.</text>
</comment>
<organism evidence="1 2">
    <name type="scientific">Dyella humi</name>
    <dbReference type="NCBI Taxonomy" id="1770547"/>
    <lineage>
        <taxon>Bacteria</taxon>
        <taxon>Pseudomonadati</taxon>
        <taxon>Pseudomonadota</taxon>
        <taxon>Gammaproteobacteria</taxon>
        <taxon>Lysobacterales</taxon>
        <taxon>Rhodanobacteraceae</taxon>
        <taxon>Dyella</taxon>
    </lineage>
</organism>
<evidence type="ECO:0000313" key="2">
    <source>
        <dbReference type="Proteomes" id="UP001620409"/>
    </source>
</evidence>
<keyword evidence="2" id="KW-1185">Reference proteome</keyword>